<evidence type="ECO:0000256" key="9">
    <source>
        <dbReference type="ARBA" id="ARBA00032005"/>
    </source>
</evidence>
<evidence type="ECO:0000256" key="1">
    <source>
        <dbReference type="ARBA" id="ARBA00001947"/>
    </source>
</evidence>
<evidence type="ECO:0000256" key="2">
    <source>
        <dbReference type="ARBA" id="ARBA00003949"/>
    </source>
</evidence>
<evidence type="ECO:0000256" key="6">
    <source>
        <dbReference type="ARBA" id="ARBA00022723"/>
    </source>
</evidence>
<dbReference type="GO" id="GO:0055086">
    <property type="term" value="P:nucleobase-containing small molecule metabolic process"/>
    <property type="evidence" value="ECO:0007669"/>
    <property type="project" value="UniProtKB-ARBA"/>
</dbReference>
<dbReference type="AlphaFoldDB" id="A0A562NG77"/>
<name>A0A562NG77_9HYPH</name>
<evidence type="ECO:0000256" key="5">
    <source>
        <dbReference type="ARBA" id="ARBA00018266"/>
    </source>
</evidence>
<feature type="binding site" evidence="14">
    <location>
        <position position="114"/>
    </location>
    <ligand>
        <name>Zn(2+)</name>
        <dbReference type="ChEBI" id="CHEBI:29105"/>
        <note>catalytic</note>
    </ligand>
</feature>
<feature type="binding site" evidence="14">
    <location>
        <position position="111"/>
    </location>
    <ligand>
        <name>Zn(2+)</name>
        <dbReference type="ChEBI" id="CHEBI:29105"/>
        <note>catalytic</note>
    </ligand>
</feature>
<dbReference type="InterPro" id="IPR002125">
    <property type="entry name" value="CMP_dCMP_dom"/>
</dbReference>
<comment type="cofactor">
    <cofactor evidence="1 14 15">
        <name>Zn(2+)</name>
        <dbReference type="ChEBI" id="CHEBI:29105"/>
    </cofactor>
</comment>
<dbReference type="GO" id="GO:0072527">
    <property type="term" value="P:pyrimidine-containing compound metabolic process"/>
    <property type="evidence" value="ECO:0007669"/>
    <property type="project" value="UniProtKB-ARBA"/>
</dbReference>
<dbReference type="EMBL" id="VLKT01000031">
    <property type="protein sequence ID" value="TWI31136.1"/>
    <property type="molecule type" value="Genomic_DNA"/>
</dbReference>
<feature type="active site" description="Proton donor" evidence="12">
    <location>
        <position position="80"/>
    </location>
</feature>
<evidence type="ECO:0000256" key="15">
    <source>
        <dbReference type="RuleBase" id="RU364006"/>
    </source>
</evidence>
<dbReference type="GO" id="GO:0008270">
    <property type="term" value="F:zinc ion binding"/>
    <property type="evidence" value="ECO:0007669"/>
    <property type="project" value="UniProtKB-UniRule"/>
</dbReference>
<reference evidence="17 18" key="1">
    <citation type="journal article" date="2015" name="Stand. Genomic Sci.">
        <title>Genomic Encyclopedia of Bacterial and Archaeal Type Strains, Phase III: the genomes of soil and plant-associated and newly described type strains.</title>
        <authorList>
            <person name="Whitman W.B."/>
            <person name="Woyke T."/>
            <person name="Klenk H.P."/>
            <person name="Zhou Y."/>
            <person name="Lilburn T.G."/>
            <person name="Beck B.J."/>
            <person name="De Vos P."/>
            <person name="Vandamme P."/>
            <person name="Eisen J.A."/>
            <person name="Garrity G."/>
            <person name="Hugenholtz P."/>
            <person name="Kyrpides N.C."/>
        </authorList>
    </citation>
    <scope>NUCLEOTIDE SEQUENCE [LARGE SCALE GENOMIC DNA]</scope>
    <source>
        <strain evidence="17 18">CGMCC 1.2546</strain>
    </source>
</reference>
<dbReference type="PANTHER" id="PTHR11644">
    <property type="entry name" value="CYTIDINE DEAMINASE"/>
    <property type="match status" value="1"/>
</dbReference>
<sequence length="156" mass="16841">MAPNRGSASAKSGSRFWDKIMREKNQMAHDLFEAAKAAMAKAYAPYSKFPVGAALRTEDGRVFAGANIEVASYPEGWCAETTALGHYIMGGGGRITEIAVIAERMAKCSPCGGCRQRLAEFCRPETKVYLCDNGGVVETVTMGEMLPYGFQGDILK</sequence>
<evidence type="ECO:0000256" key="13">
    <source>
        <dbReference type="PIRSR" id="PIRSR606262-2"/>
    </source>
</evidence>
<comment type="function">
    <text evidence="2 15">This enzyme scavenges exogenous and endogenous cytidine and 2'-deoxycytidine for UMP synthesis.</text>
</comment>
<evidence type="ECO:0000313" key="18">
    <source>
        <dbReference type="Proteomes" id="UP000317122"/>
    </source>
</evidence>
<dbReference type="PROSITE" id="PS51747">
    <property type="entry name" value="CYT_DCMP_DEAMINASES_2"/>
    <property type="match status" value="1"/>
</dbReference>
<evidence type="ECO:0000256" key="10">
    <source>
        <dbReference type="ARBA" id="ARBA00049252"/>
    </source>
</evidence>
<dbReference type="InterPro" id="IPR006262">
    <property type="entry name" value="Cyt_deam_tetra"/>
</dbReference>
<evidence type="ECO:0000256" key="7">
    <source>
        <dbReference type="ARBA" id="ARBA00022801"/>
    </source>
</evidence>
<evidence type="ECO:0000256" key="14">
    <source>
        <dbReference type="PIRSR" id="PIRSR606262-3"/>
    </source>
</evidence>
<comment type="catalytic activity">
    <reaction evidence="10 15">
        <text>2'-deoxycytidine + H2O + H(+) = 2'-deoxyuridine + NH4(+)</text>
        <dbReference type="Rhea" id="RHEA:13433"/>
        <dbReference type="ChEBI" id="CHEBI:15377"/>
        <dbReference type="ChEBI" id="CHEBI:15378"/>
        <dbReference type="ChEBI" id="CHEBI:15698"/>
        <dbReference type="ChEBI" id="CHEBI:16450"/>
        <dbReference type="ChEBI" id="CHEBI:28938"/>
        <dbReference type="EC" id="3.5.4.5"/>
    </reaction>
</comment>
<evidence type="ECO:0000256" key="3">
    <source>
        <dbReference type="ARBA" id="ARBA00006576"/>
    </source>
</evidence>
<keyword evidence="8 14" id="KW-0862">Zinc</keyword>
<comment type="catalytic activity">
    <reaction evidence="11 15">
        <text>cytidine + H2O + H(+) = uridine + NH4(+)</text>
        <dbReference type="Rhea" id="RHEA:16069"/>
        <dbReference type="ChEBI" id="CHEBI:15377"/>
        <dbReference type="ChEBI" id="CHEBI:15378"/>
        <dbReference type="ChEBI" id="CHEBI:16704"/>
        <dbReference type="ChEBI" id="CHEBI:17562"/>
        <dbReference type="ChEBI" id="CHEBI:28938"/>
        <dbReference type="EC" id="3.5.4.5"/>
    </reaction>
</comment>
<keyword evidence="6 14" id="KW-0479">Metal-binding</keyword>
<proteinExistence type="inferred from homology"/>
<dbReference type="NCBIfam" id="TIGR01354">
    <property type="entry name" value="cyt_deam_tetra"/>
    <property type="match status" value="1"/>
</dbReference>
<evidence type="ECO:0000256" key="8">
    <source>
        <dbReference type="ARBA" id="ARBA00022833"/>
    </source>
</evidence>
<feature type="binding site" evidence="14">
    <location>
        <position position="78"/>
    </location>
    <ligand>
        <name>Zn(2+)</name>
        <dbReference type="ChEBI" id="CHEBI:29105"/>
        <note>catalytic</note>
    </ligand>
</feature>
<dbReference type="FunFam" id="3.40.140.10:FF:000008">
    <property type="entry name" value="Cytidine deaminase"/>
    <property type="match status" value="1"/>
</dbReference>
<evidence type="ECO:0000313" key="17">
    <source>
        <dbReference type="EMBL" id="TWI31136.1"/>
    </source>
</evidence>
<evidence type="ECO:0000256" key="4">
    <source>
        <dbReference type="ARBA" id="ARBA00012783"/>
    </source>
</evidence>
<dbReference type="SUPFAM" id="SSF53927">
    <property type="entry name" value="Cytidine deaminase-like"/>
    <property type="match status" value="1"/>
</dbReference>
<dbReference type="PANTHER" id="PTHR11644:SF2">
    <property type="entry name" value="CYTIDINE DEAMINASE"/>
    <property type="match status" value="1"/>
</dbReference>
<dbReference type="GO" id="GO:0042802">
    <property type="term" value="F:identical protein binding"/>
    <property type="evidence" value="ECO:0007669"/>
    <property type="project" value="UniProtKB-ARBA"/>
</dbReference>
<dbReference type="Pfam" id="PF00383">
    <property type="entry name" value="dCMP_cyt_deam_1"/>
    <property type="match status" value="1"/>
</dbReference>
<dbReference type="CDD" id="cd01283">
    <property type="entry name" value="cytidine_deaminase"/>
    <property type="match status" value="1"/>
</dbReference>
<dbReference type="NCBIfam" id="NF004064">
    <property type="entry name" value="PRK05578.1"/>
    <property type="match status" value="1"/>
</dbReference>
<dbReference type="Gene3D" id="3.40.140.10">
    <property type="entry name" value="Cytidine Deaminase, domain 2"/>
    <property type="match status" value="1"/>
</dbReference>
<dbReference type="InterPro" id="IPR016193">
    <property type="entry name" value="Cytidine_deaminase-like"/>
</dbReference>
<evidence type="ECO:0000256" key="12">
    <source>
        <dbReference type="PIRSR" id="PIRSR606262-1"/>
    </source>
</evidence>
<comment type="similarity">
    <text evidence="3 15">Belongs to the cytidine and deoxycytidylate deaminase family.</text>
</comment>
<evidence type="ECO:0000259" key="16">
    <source>
        <dbReference type="PROSITE" id="PS51747"/>
    </source>
</evidence>
<keyword evidence="18" id="KW-1185">Reference proteome</keyword>
<feature type="domain" description="CMP/dCMP-type deaminase" evidence="16">
    <location>
        <begin position="26"/>
        <end position="153"/>
    </location>
</feature>
<dbReference type="EC" id="3.5.4.5" evidence="4 15"/>
<dbReference type="InterPro" id="IPR050202">
    <property type="entry name" value="Cyt/Deoxycyt_deaminase"/>
</dbReference>
<keyword evidence="7 15" id="KW-0378">Hydrolase</keyword>
<evidence type="ECO:0000256" key="11">
    <source>
        <dbReference type="ARBA" id="ARBA00049558"/>
    </source>
</evidence>
<dbReference type="GO" id="GO:0004126">
    <property type="term" value="F:cytidine deaminase activity"/>
    <property type="evidence" value="ECO:0007669"/>
    <property type="project" value="UniProtKB-UniRule"/>
</dbReference>
<dbReference type="GO" id="GO:0005829">
    <property type="term" value="C:cytosol"/>
    <property type="evidence" value="ECO:0007669"/>
    <property type="project" value="TreeGrafter"/>
</dbReference>
<protein>
    <recommendedName>
        <fullName evidence="5 15">Cytidine deaminase</fullName>
        <ecNumber evidence="4 15">3.5.4.5</ecNumber>
    </recommendedName>
    <alternativeName>
        <fullName evidence="9 15">Cytidine aminohydrolase</fullName>
    </alternativeName>
</protein>
<dbReference type="Proteomes" id="UP000317122">
    <property type="component" value="Unassembled WGS sequence"/>
</dbReference>
<gene>
    <name evidence="17" type="ORF">IQ26_04640</name>
</gene>
<dbReference type="PROSITE" id="PS00903">
    <property type="entry name" value="CYT_DCMP_DEAMINASES_1"/>
    <property type="match status" value="1"/>
</dbReference>
<comment type="caution">
    <text evidence="17">The sequence shown here is derived from an EMBL/GenBank/DDBJ whole genome shotgun (WGS) entry which is preliminary data.</text>
</comment>
<dbReference type="InterPro" id="IPR016192">
    <property type="entry name" value="APOBEC/CMP_deaminase_Zn-bd"/>
</dbReference>
<feature type="binding site" evidence="13">
    <location>
        <begin position="67"/>
        <end position="73"/>
    </location>
    <ligand>
        <name>substrate</name>
    </ligand>
</feature>
<organism evidence="17 18">
    <name type="scientific">Mesorhizobium tianshanense</name>
    <dbReference type="NCBI Taxonomy" id="39844"/>
    <lineage>
        <taxon>Bacteria</taxon>
        <taxon>Pseudomonadati</taxon>
        <taxon>Pseudomonadota</taxon>
        <taxon>Alphaproteobacteria</taxon>
        <taxon>Hyphomicrobiales</taxon>
        <taxon>Phyllobacteriaceae</taxon>
        <taxon>Mesorhizobium</taxon>
    </lineage>
</organism>
<accession>A0A562NG77</accession>